<gene>
    <name evidence="2" type="ORF">A9404_01610</name>
</gene>
<protein>
    <submittedName>
        <fullName evidence="2">Ferredoxin</fullName>
    </submittedName>
</protein>
<accession>A0A191ZEE6</accession>
<keyword evidence="3" id="KW-1185">Reference proteome</keyword>
<evidence type="ECO:0000313" key="3">
    <source>
        <dbReference type="Proteomes" id="UP000078596"/>
    </source>
</evidence>
<dbReference type="InterPro" id="IPR036010">
    <property type="entry name" value="2Fe-2S_ferredoxin-like_sf"/>
</dbReference>
<evidence type="ECO:0000313" key="2">
    <source>
        <dbReference type="EMBL" id="ANJ66243.1"/>
    </source>
</evidence>
<dbReference type="STRING" id="1860122.A9404_01610"/>
<dbReference type="CDD" id="cd00207">
    <property type="entry name" value="fer2"/>
    <property type="match status" value="1"/>
</dbReference>
<dbReference type="RefSeq" id="WP_066098057.1">
    <property type="nucleotide sequence ID" value="NZ_CP016027.1"/>
</dbReference>
<proteinExistence type="predicted"/>
<sequence length="115" mass="12443">MANVTFTSPAMKKDLTVYAIAGDNGTLLALAQANQVPVHFECENGECGSCAVQVSVLSDKTPMAISLTEKEKTALKLAGKITQAQITDAEVNDMPPPWRLACQYIVRDEDILVKF</sequence>
<evidence type="ECO:0000259" key="1">
    <source>
        <dbReference type="PROSITE" id="PS51085"/>
    </source>
</evidence>
<feature type="domain" description="2Fe-2S ferredoxin-type" evidence="1">
    <location>
        <begin position="2"/>
        <end position="115"/>
    </location>
</feature>
<dbReference type="GO" id="GO:0051537">
    <property type="term" value="F:2 iron, 2 sulfur cluster binding"/>
    <property type="evidence" value="ECO:0007669"/>
    <property type="project" value="InterPro"/>
</dbReference>
<dbReference type="Proteomes" id="UP000078596">
    <property type="component" value="Chromosome"/>
</dbReference>
<organism evidence="2 3">
    <name type="scientific">Halothiobacillus diazotrophicus</name>
    <dbReference type="NCBI Taxonomy" id="1860122"/>
    <lineage>
        <taxon>Bacteria</taxon>
        <taxon>Pseudomonadati</taxon>
        <taxon>Pseudomonadota</taxon>
        <taxon>Gammaproteobacteria</taxon>
        <taxon>Chromatiales</taxon>
        <taxon>Halothiobacillaceae</taxon>
        <taxon>Halothiobacillus</taxon>
    </lineage>
</organism>
<dbReference type="EMBL" id="CP016027">
    <property type="protein sequence ID" value="ANJ66243.1"/>
    <property type="molecule type" value="Genomic_DNA"/>
</dbReference>
<dbReference type="PROSITE" id="PS00197">
    <property type="entry name" value="2FE2S_FER_1"/>
    <property type="match status" value="1"/>
</dbReference>
<dbReference type="PROSITE" id="PS51085">
    <property type="entry name" value="2FE2S_FER_2"/>
    <property type="match status" value="1"/>
</dbReference>
<dbReference type="InterPro" id="IPR001041">
    <property type="entry name" value="2Fe-2S_ferredoxin-type"/>
</dbReference>
<dbReference type="AlphaFoldDB" id="A0A191ZEE6"/>
<name>A0A191ZEE6_9GAMM</name>
<reference evidence="2 3" key="1">
    <citation type="submission" date="2016-06" db="EMBL/GenBank/DDBJ databases">
        <title>Insight into the functional genes involving in sulfur oxidation in Pearl River water.</title>
        <authorList>
            <person name="Luo J."/>
            <person name="Tan X."/>
            <person name="Lin W."/>
        </authorList>
    </citation>
    <scope>NUCLEOTIDE SEQUENCE [LARGE SCALE GENOMIC DNA]</scope>
    <source>
        <strain evidence="2 3">LS2</strain>
    </source>
</reference>
<dbReference type="Gene3D" id="3.10.20.30">
    <property type="match status" value="1"/>
</dbReference>
<dbReference type="SUPFAM" id="SSF54292">
    <property type="entry name" value="2Fe-2S ferredoxin-like"/>
    <property type="match status" value="1"/>
</dbReference>
<dbReference type="Pfam" id="PF00111">
    <property type="entry name" value="Fer2"/>
    <property type="match status" value="1"/>
</dbReference>
<dbReference type="KEGG" id="haz:A9404_01610"/>
<dbReference type="InterPro" id="IPR006058">
    <property type="entry name" value="2Fe2S_fd_BS"/>
</dbReference>
<dbReference type="OrthoDB" id="9133614at2"/>
<dbReference type="InterPro" id="IPR012675">
    <property type="entry name" value="Beta-grasp_dom_sf"/>
</dbReference>